<dbReference type="RefSeq" id="WP_183497301.1">
    <property type="nucleotide sequence ID" value="NZ_JACIFF010000012.1"/>
</dbReference>
<dbReference type="Gene3D" id="1.10.150.240">
    <property type="entry name" value="Putative phosphatase, domain 2"/>
    <property type="match status" value="1"/>
</dbReference>
<dbReference type="PRINTS" id="PR00413">
    <property type="entry name" value="HADHALOGNASE"/>
</dbReference>
<gene>
    <name evidence="3" type="ORF">GGR28_003720</name>
</gene>
<sequence>MPDSPKVIFFDVNETLLDLAPVKQSVARALGGREELVKVWFTTLLQYSLVATVGDRYADFGEIGAATLQMVARQNDTTLSEEEVKEVLKPIRSLPPHPEVAVALDRLRSAGYRLFTLTNSGTEALEDQMSNSGLKPYFEQLLSVESVGKFKPHREVYSWACDYVDESPENCMLVAAHGWDIAGAGWAGLQTAFIARPGQVLYPLAKSPNHNIGDLDLLADRLT</sequence>
<dbReference type="SFLD" id="SFLDS00003">
    <property type="entry name" value="Haloacid_Dehalogenase"/>
    <property type="match status" value="1"/>
</dbReference>
<dbReference type="InterPro" id="IPR051540">
    <property type="entry name" value="S-2-haloacid_dehalogenase"/>
</dbReference>
<dbReference type="Proteomes" id="UP000576209">
    <property type="component" value="Unassembled WGS sequence"/>
</dbReference>
<reference evidence="3 4" key="1">
    <citation type="submission" date="2020-08" db="EMBL/GenBank/DDBJ databases">
        <title>Genomic Encyclopedia of Type Strains, Phase IV (KMG-IV): sequencing the most valuable type-strain genomes for metagenomic binning, comparative biology and taxonomic classification.</title>
        <authorList>
            <person name="Goeker M."/>
        </authorList>
    </citation>
    <scope>NUCLEOTIDE SEQUENCE [LARGE SCALE GENOMIC DNA]</scope>
    <source>
        <strain evidence="3 4">DSM 105137</strain>
    </source>
</reference>
<dbReference type="NCBIfam" id="TIGR01493">
    <property type="entry name" value="HAD-SF-IA-v2"/>
    <property type="match status" value="1"/>
</dbReference>
<dbReference type="InterPro" id="IPR036412">
    <property type="entry name" value="HAD-like_sf"/>
</dbReference>
<dbReference type="InterPro" id="IPR006439">
    <property type="entry name" value="HAD-SF_hydro_IA"/>
</dbReference>
<accession>A0A840EAW0</accession>
<dbReference type="CDD" id="cd02588">
    <property type="entry name" value="HAD_L2-DEX"/>
    <property type="match status" value="1"/>
</dbReference>
<dbReference type="PANTHER" id="PTHR43316:SF3">
    <property type="entry name" value="HALOACID DEHALOGENASE, TYPE II (AFU_ORTHOLOGUE AFUA_2G07750)-RELATED"/>
    <property type="match status" value="1"/>
</dbReference>
<dbReference type="SFLD" id="SFLDG01129">
    <property type="entry name" value="C1.5:_HAD__Beta-PGM__Phosphata"/>
    <property type="match status" value="1"/>
</dbReference>
<name>A0A840EAW0_9BACT</name>
<dbReference type="GO" id="GO:0018784">
    <property type="term" value="F:(S)-2-haloacid dehalogenase activity"/>
    <property type="evidence" value="ECO:0007669"/>
    <property type="project" value="UniProtKB-EC"/>
</dbReference>
<dbReference type="InterPro" id="IPR023198">
    <property type="entry name" value="PGP-like_dom2"/>
</dbReference>
<dbReference type="Pfam" id="PF00702">
    <property type="entry name" value="Hydrolase"/>
    <property type="match status" value="1"/>
</dbReference>
<dbReference type="Gene3D" id="3.40.50.1000">
    <property type="entry name" value="HAD superfamily/HAD-like"/>
    <property type="match status" value="1"/>
</dbReference>
<comment type="caution">
    <text evidence="3">The sequence shown here is derived from an EMBL/GenBank/DDBJ whole genome shotgun (WGS) entry which is preliminary data.</text>
</comment>
<keyword evidence="4" id="KW-1185">Reference proteome</keyword>
<dbReference type="AlphaFoldDB" id="A0A840EAW0"/>
<organism evidence="3 4">
    <name type="scientific">Neolewinella aquimaris</name>
    <dbReference type="NCBI Taxonomy" id="1835722"/>
    <lineage>
        <taxon>Bacteria</taxon>
        <taxon>Pseudomonadati</taxon>
        <taxon>Bacteroidota</taxon>
        <taxon>Saprospiria</taxon>
        <taxon>Saprospirales</taxon>
        <taxon>Lewinellaceae</taxon>
        <taxon>Neolewinella</taxon>
    </lineage>
</organism>
<evidence type="ECO:0000313" key="3">
    <source>
        <dbReference type="EMBL" id="MBB4081073.1"/>
    </source>
</evidence>
<dbReference type="EMBL" id="JACIFF010000012">
    <property type="protein sequence ID" value="MBB4081073.1"/>
    <property type="molecule type" value="Genomic_DNA"/>
</dbReference>
<evidence type="ECO:0000256" key="1">
    <source>
        <dbReference type="ARBA" id="ARBA00008106"/>
    </source>
</evidence>
<dbReference type="EC" id="3.8.1.2" evidence="3"/>
<dbReference type="InterPro" id="IPR006328">
    <property type="entry name" value="2-HAD"/>
</dbReference>
<dbReference type="SUPFAM" id="SSF56784">
    <property type="entry name" value="HAD-like"/>
    <property type="match status" value="1"/>
</dbReference>
<comment type="similarity">
    <text evidence="1">Belongs to the HAD-like hydrolase superfamily. S-2-haloalkanoic acid dehalogenase family.</text>
</comment>
<dbReference type="PANTHER" id="PTHR43316">
    <property type="entry name" value="HYDROLASE, HALOACID DELAHOGENASE-RELATED"/>
    <property type="match status" value="1"/>
</dbReference>
<protein>
    <submittedName>
        <fullName evidence="3">2-haloacid dehalogenase</fullName>
        <ecNumber evidence="3">3.8.1.2</ecNumber>
    </submittedName>
</protein>
<keyword evidence="2 3" id="KW-0378">Hydrolase</keyword>
<evidence type="ECO:0000256" key="2">
    <source>
        <dbReference type="ARBA" id="ARBA00022801"/>
    </source>
</evidence>
<proteinExistence type="inferred from homology"/>
<evidence type="ECO:0000313" key="4">
    <source>
        <dbReference type="Proteomes" id="UP000576209"/>
    </source>
</evidence>
<dbReference type="InterPro" id="IPR023214">
    <property type="entry name" value="HAD_sf"/>
</dbReference>
<dbReference type="NCBIfam" id="TIGR01428">
    <property type="entry name" value="HAD_type_II"/>
    <property type="match status" value="1"/>
</dbReference>